<sequence length="150" mass="16433">MQESIPSDSLDESQKDQPAPTGAHKGLDAKFKQESEQQRGGMDTNEDTGNFSKGAPQVVTGTNNIDPSMVLDDKSGLPKISNKNPVMLLNELKKDIEYTLVSETGEKQNTMFTMSVKVNGESFEGIGRSKKLAKKEAAKYALIKVFNILH</sequence>
<dbReference type="Pfam" id="PF00035">
    <property type="entry name" value="dsrm"/>
    <property type="match status" value="1"/>
</dbReference>
<dbReference type="PANTHER" id="PTHR10910:SF62">
    <property type="entry name" value="AT07585P-RELATED"/>
    <property type="match status" value="1"/>
</dbReference>
<dbReference type="FunFam" id="3.30.160.20:FF:000007">
    <property type="entry name" value="Double-stranded RNA-binding protein Staufen homolog 1"/>
    <property type="match status" value="1"/>
</dbReference>
<keyword evidence="1 2" id="KW-0694">RNA-binding</keyword>
<evidence type="ECO:0000256" key="2">
    <source>
        <dbReference type="PROSITE-ProRule" id="PRU00266"/>
    </source>
</evidence>
<evidence type="ECO:0000259" key="4">
    <source>
        <dbReference type="PROSITE" id="PS50137"/>
    </source>
</evidence>
<comment type="caution">
    <text evidence="5">The sequence shown here is derived from an EMBL/GenBank/DDBJ whole genome shotgun (WGS) entry which is preliminary data.</text>
</comment>
<evidence type="ECO:0000313" key="6">
    <source>
        <dbReference type="Proteomes" id="UP001634394"/>
    </source>
</evidence>
<organism evidence="5 6">
    <name type="scientific">Sinanodonta woodiana</name>
    <name type="common">Chinese pond mussel</name>
    <name type="synonym">Anodonta woodiana</name>
    <dbReference type="NCBI Taxonomy" id="1069815"/>
    <lineage>
        <taxon>Eukaryota</taxon>
        <taxon>Metazoa</taxon>
        <taxon>Spiralia</taxon>
        <taxon>Lophotrochozoa</taxon>
        <taxon>Mollusca</taxon>
        <taxon>Bivalvia</taxon>
        <taxon>Autobranchia</taxon>
        <taxon>Heteroconchia</taxon>
        <taxon>Palaeoheterodonta</taxon>
        <taxon>Unionida</taxon>
        <taxon>Unionoidea</taxon>
        <taxon>Unionidae</taxon>
        <taxon>Unioninae</taxon>
        <taxon>Sinanodonta</taxon>
    </lineage>
</organism>
<dbReference type="SUPFAM" id="SSF54768">
    <property type="entry name" value="dsRNA-binding domain-like"/>
    <property type="match status" value="1"/>
</dbReference>
<feature type="domain" description="DRBM" evidence="4">
    <location>
        <begin position="72"/>
        <end position="147"/>
    </location>
</feature>
<feature type="region of interest" description="Disordered" evidence="3">
    <location>
        <begin position="1"/>
        <end position="82"/>
    </location>
</feature>
<dbReference type="Proteomes" id="UP001634394">
    <property type="component" value="Unassembled WGS sequence"/>
</dbReference>
<dbReference type="GO" id="GO:0003723">
    <property type="term" value="F:RNA binding"/>
    <property type="evidence" value="ECO:0007669"/>
    <property type="project" value="UniProtKB-UniRule"/>
</dbReference>
<gene>
    <name evidence="5" type="ORF">ACJMK2_021634</name>
</gene>
<dbReference type="AlphaFoldDB" id="A0ABD3TGM6"/>
<name>A0ABD3TGM6_SINWO</name>
<evidence type="ECO:0000256" key="3">
    <source>
        <dbReference type="SAM" id="MobiDB-lite"/>
    </source>
</evidence>
<feature type="compositionally biased region" description="Basic and acidic residues" evidence="3">
    <location>
        <begin position="25"/>
        <end position="37"/>
    </location>
</feature>
<evidence type="ECO:0000313" key="5">
    <source>
        <dbReference type="EMBL" id="KAL3836192.1"/>
    </source>
</evidence>
<dbReference type="EMBL" id="JBJQND010000018">
    <property type="protein sequence ID" value="KAL3836192.1"/>
    <property type="molecule type" value="Genomic_DNA"/>
</dbReference>
<dbReference type="SMART" id="SM00358">
    <property type="entry name" value="DSRM"/>
    <property type="match status" value="1"/>
</dbReference>
<reference evidence="5 6" key="1">
    <citation type="submission" date="2024-11" db="EMBL/GenBank/DDBJ databases">
        <title>Chromosome-level genome assembly of the freshwater bivalve Anodonta woodiana.</title>
        <authorList>
            <person name="Chen X."/>
        </authorList>
    </citation>
    <scope>NUCLEOTIDE SEQUENCE [LARGE SCALE GENOMIC DNA]</scope>
    <source>
        <strain evidence="5">MN2024</strain>
        <tissue evidence="5">Gills</tissue>
    </source>
</reference>
<dbReference type="PROSITE" id="PS50137">
    <property type="entry name" value="DS_RBD"/>
    <property type="match status" value="1"/>
</dbReference>
<evidence type="ECO:0000256" key="1">
    <source>
        <dbReference type="ARBA" id="ARBA00022884"/>
    </source>
</evidence>
<protein>
    <recommendedName>
        <fullName evidence="4">DRBM domain-containing protein</fullName>
    </recommendedName>
</protein>
<dbReference type="Gene3D" id="3.30.160.20">
    <property type="match status" value="1"/>
</dbReference>
<feature type="non-terminal residue" evidence="5">
    <location>
        <position position="150"/>
    </location>
</feature>
<dbReference type="InterPro" id="IPR014720">
    <property type="entry name" value="dsRBD_dom"/>
</dbReference>
<dbReference type="PANTHER" id="PTHR10910">
    <property type="entry name" value="EUKARYOTE SPECIFIC DSRNA BINDING PROTEIN"/>
    <property type="match status" value="1"/>
</dbReference>
<keyword evidence="6" id="KW-1185">Reference proteome</keyword>
<proteinExistence type="predicted"/>
<accession>A0ABD3TGM6</accession>